<dbReference type="SUPFAM" id="SSF53697">
    <property type="entry name" value="SIS domain"/>
    <property type="match status" value="1"/>
</dbReference>
<comment type="subcellular location">
    <subcellularLocation>
        <location evidence="8">Cytoplasm</location>
    </subcellularLocation>
</comment>
<keyword evidence="5 8" id="KW-0324">Glycolysis</keyword>
<evidence type="ECO:0000256" key="6">
    <source>
        <dbReference type="ARBA" id="ARBA00023235"/>
    </source>
</evidence>
<dbReference type="GO" id="GO:0006096">
    <property type="term" value="P:glycolytic process"/>
    <property type="evidence" value="ECO:0007669"/>
    <property type="project" value="UniProtKB-UniRule"/>
</dbReference>
<keyword evidence="11" id="KW-1185">Reference proteome</keyword>
<dbReference type="AlphaFoldDB" id="V6KSX3"/>
<name>V6KSX3_STRRC</name>
<dbReference type="GO" id="GO:0005829">
    <property type="term" value="C:cytosol"/>
    <property type="evidence" value="ECO:0007669"/>
    <property type="project" value="TreeGrafter"/>
</dbReference>
<dbReference type="PROSITE" id="PS51463">
    <property type="entry name" value="P_GLUCOSE_ISOMERASE_3"/>
    <property type="match status" value="1"/>
</dbReference>
<dbReference type="STRING" id="1352936.M878_07030"/>
<evidence type="ECO:0000256" key="8">
    <source>
        <dbReference type="HAMAP-Rule" id="MF_00473"/>
    </source>
</evidence>
<comment type="caution">
    <text evidence="10">The sequence shown here is derived from an EMBL/GenBank/DDBJ whole genome shotgun (WGS) entry which is preliminary data.</text>
</comment>
<dbReference type="PANTHER" id="PTHR11469:SF1">
    <property type="entry name" value="GLUCOSE-6-PHOSPHATE ISOMERASE"/>
    <property type="match status" value="1"/>
</dbReference>
<dbReference type="NCBIfam" id="NF001211">
    <property type="entry name" value="PRK00179.1"/>
    <property type="match status" value="1"/>
</dbReference>
<proteinExistence type="inferred from homology"/>
<evidence type="ECO:0000256" key="4">
    <source>
        <dbReference type="ARBA" id="ARBA00022490"/>
    </source>
</evidence>
<dbReference type="InterPro" id="IPR001672">
    <property type="entry name" value="G6P_Isomerase"/>
</dbReference>
<evidence type="ECO:0000256" key="3">
    <source>
        <dbReference type="ARBA" id="ARBA00022432"/>
    </source>
</evidence>
<sequence>MAESEFPKLTHRPQWTALADHRAEGQPHLRELFAADPGRAQRYAVRAGDLYLDYSKHLITDETLALLQELATATGVFALRDAMFRGEKINVTERRAVLHTALRAPRDAVIEVDGENVVPKVHAVLDKMAGFADRIRSGEWLGHTGKRIRNVVNIGIGGSDLGPAMAYEVLRPYTARELTFRFVSNVDGADLHEATRDLDPAETLFIVASKTFTTIETITNATSARSWLLKAFDDGGTSHSSEFENGGEKAVAKHFVALSTNGEKVTGFGIDPDNMFEFWDWVGGRYSYDSAIGLSLMIAIGPGRFREMLDGFRLMDDHFRTAPAEANAPLLLGLLGIWYGNFYDAQSHAVLPYSHYLSKFTAYLQQLDMESNGKSVQRGGEPVEWQTGPVVWGTPGTNGQHAYYQLIHQGTRLIPADFIGFARPVGELSGELKAQHDLLMANFFAQTQALAFGKTAEEVRAEGVPEEQVAHRTFRGDHPTTTILAGELTPSVLGQLIALYEHKVFVQGAVWNIDSFDQWGVELGKVLAKRVEPALTQGADVPGLDPSTTALVAAYRTLKNAQEN</sequence>
<dbReference type="Gene3D" id="1.10.1390.10">
    <property type="match status" value="1"/>
</dbReference>
<dbReference type="InterPro" id="IPR018189">
    <property type="entry name" value="Phosphoglucose_isomerase_CS"/>
</dbReference>
<dbReference type="GO" id="GO:0006094">
    <property type="term" value="P:gluconeogenesis"/>
    <property type="evidence" value="ECO:0007669"/>
    <property type="project" value="UniProtKB-UniRule"/>
</dbReference>
<keyword evidence="3 8" id="KW-0312">Gluconeogenesis</keyword>
<dbReference type="EMBL" id="AWQX01000059">
    <property type="protein sequence ID" value="EST35217.1"/>
    <property type="molecule type" value="Genomic_DNA"/>
</dbReference>
<reference evidence="10 11" key="1">
    <citation type="journal article" date="2014" name="Genome Announc.">
        <title>Draft Genome Sequence of Streptomyces roseochromogenes subsp. oscitans DS 12.976, Producer of the Aminocoumarin Antibiotic Clorobiocin.</title>
        <authorList>
            <person name="Ruckert C."/>
            <person name="Kalinowski J."/>
            <person name="Heide L."/>
            <person name="Apel A.K."/>
        </authorList>
    </citation>
    <scope>NUCLEOTIDE SEQUENCE [LARGE SCALE GENOMIC DNA]</scope>
    <source>
        <strain evidence="10 11">DS 12.976</strain>
    </source>
</reference>
<dbReference type="PATRIC" id="fig|1352936.5.peg.1500"/>
<dbReference type="FunFam" id="3.40.50.10490:FF:000018">
    <property type="entry name" value="Glucose-6-phosphate isomerase"/>
    <property type="match status" value="1"/>
</dbReference>
<dbReference type="InterPro" id="IPR035476">
    <property type="entry name" value="SIS_PGI_1"/>
</dbReference>
<evidence type="ECO:0000256" key="5">
    <source>
        <dbReference type="ARBA" id="ARBA00023152"/>
    </source>
</evidence>
<comment type="pathway">
    <text evidence="8">Carbohydrate biosynthesis; gluconeogenesis.</text>
</comment>
<accession>V6KSX3</accession>
<gene>
    <name evidence="8 10" type="primary">pgi</name>
    <name evidence="10" type="ORF">M878_07030</name>
</gene>
<dbReference type="RefSeq" id="WP_023545397.1">
    <property type="nucleotide sequence ID" value="NZ_CM002285.1"/>
</dbReference>
<dbReference type="CDD" id="cd05015">
    <property type="entry name" value="SIS_PGI_1"/>
    <property type="match status" value="1"/>
</dbReference>
<keyword evidence="6 8" id="KW-0413">Isomerase</keyword>
<dbReference type="InterPro" id="IPR023096">
    <property type="entry name" value="G6P_Isomerase_C"/>
</dbReference>
<dbReference type="GO" id="GO:0048029">
    <property type="term" value="F:monosaccharide binding"/>
    <property type="evidence" value="ECO:0007669"/>
    <property type="project" value="TreeGrafter"/>
</dbReference>
<dbReference type="UniPathway" id="UPA00109">
    <property type="reaction ID" value="UER00181"/>
</dbReference>
<evidence type="ECO:0000313" key="11">
    <source>
        <dbReference type="Proteomes" id="UP000017984"/>
    </source>
</evidence>
<dbReference type="GO" id="GO:0051156">
    <property type="term" value="P:glucose 6-phosphate metabolic process"/>
    <property type="evidence" value="ECO:0007669"/>
    <property type="project" value="TreeGrafter"/>
</dbReference>
<dbReference type="GO" id="GO:0097367">
    <property type="term" value="F:carbohydrate derivative binding"/>
    <property type="evidence" value="ECO:0007669"/>
    <property type="project" value="InterPro"/>
</dbReference>
<evidence type="ECO:0000256" key="7">
    <source>
        <dbReference type="ARBA" id="ARBA00029321"/>
    </source>
</evidence>
<dbReference type="Gene3D" id="3.40.50.10490">
    <property type="entry name" value="Glucose-6-phosphate isomerase like protein, domain 1"/>
    <property type="match status" value="2"/>
</dbReference>
<dbReference type="PRINTS" id="PR00662">
    <property type="entry name" value="G6PISOMERASE"/>
</dbReference>
<dbReference type="UniPathway" id="UPA00138"/>
<comment type="catalytic activity">
    <reaction evidence="7 8 9">
        <text>alpha-D-glucose 6-phosphate = beta-D-fructose 6-phosphate</text>
        <dbReference type="Rhea" id="RHEA:11816"/>
        <dbReference type="ChEBI" id="CHEBI:57634"/>
        <dbReference type="ChEBI" id="CHEBI:58225"/>
        <dbReference type="EC" id="5.3.1.9"/>
    </reaction>
</comment>
<evidence type="ECO:0000256" key="2">
    <source>
        <dbReference type="ARBA" id="ARBA00006604"/>
    </source>
</evidence>
<protein>
    <recommendedName>
        <fullName evidence="8">Glucose-6-phosphate isomerase</fullName>
        <shortName evidence="8">GPI</shortName>
        <ecNumber evidence="8">5.3.1.9</ecNumber>
    </recommendedName>
    <alternativeName>
        <fullName evidence="8">Phosphoglucose isomerase</fullName>
        <shortName evidence="8">PGI</shortName>
    </alternativeName>
    <alternativeName>
        <fullName evidence="8">Phosphohexose isomerase</fullName>
        <shortName evidence="8">PHI</shortName>
    </alternativeName>
</protein>
<evidence type="ECO:0000256" key="9">
    <source>
        <dbReference type="RuleBase" id="RU000612"/>
    </source>
</evidence>
<feature type="active site" evidence="8">
    <location>
        <position position="525"/>
    </location>
</feature>
<comment type="similarity">
    <text evidence="2 8 9">Belongs to the GPI family.</text>
</comment>
<dbReference type="InterPro" id="IPR046348">
    <property type="entry name" value="SIS_dom_sf"/>
</dbReference>
<keyword evidence="4 8" id="KW-0963">Cytoplasm</keyword>
<dbReference type="HOGENOM" id="CLU_017947_3_1_11"/>
<evidence type="ECO:0000313" key="10">
    <source>
        <dbReference type="EMBL" id="EST35217.1"/>
    </source>
</evidence>
<dbReference type="FunFam" id="1.10.1390.10:FF:000001">
    <property type="entry name" value="Glucose-6-phosphate isomerase"/>
    <property type="match status" value="1"/>
</dbReference>
<feature type="active site" description="Proton donor" evidence="8">
    <location>
        <position position="370"/>
    </location>
</feature>
<dbReference type="EC" id="5.3.1.9" evidence="8"/>
<evidence type="ECO:0000256" key="1">
    <source>
        <dbReference type="ARBA" id="ARBA00004926"/>
    </source>
</evidence>
<dbReference type="HAMAP" id="MF_00473">
    <property type="entry name" value="G6P_isomerase"/>
    <property type="match status" value="1"/>
</dbReference>
<comment type="pathway">
    <text evidence="1 8 9">Carbohydrate degradation; glycolysis; D-glyceraldehyde 3-phosphate and glycerone phosphate from D-glucose: step 2/4.</text>
</comment>
<dbReference type="Pfam" id="PF00342">
    <property type="entry name" value="PGI"/>
    <property type="match status" value="1"/>
</dbReference>
<dbReference type="CDD" id="cd05016">
    <property type="entry name" value="SIS_PGI_2"/>
    <property type="match status" value="1"/>
</dbReference>
<organism evidence="10 11">
    <name type="scientific">Streptomyces roseochromogenus subsp. oscitans DS 12.976</name>
    <dbReference type="NCBI Taxonomy" id="1352936"/>
    <lineage>
        <taxon>Bacteria</taxon>
        <taxon>Bacillati</taxon>
        <taxon>Actinomycetota</taxon>
        <taxon>Actinomycetes</taxon>
        <taxon>Kitasatosporales</taxon>
        <taxon>Streptomycetaceae</taxon>
        <taxon>Streptomyces</taxon>
    </lineage>
</organism>
<dbReference type="PANTHER" id="PTHR11469">
    <property type="entry name" value="GLUCOSE-6-PHOSPHATE ISOMERASE"/>
    <property type="match status" value="1"/>
</dbReference>
<dbReference type="InterPro" id="IPR035482">
    <property type="entry name" value="SIS_PGI_2"/>
</dbReference>
<dbReference type="PROSITE" id="PS00174">
    <property type="entry name" value="P_GLUCOSE_ISOMERASE_2"/>
    <property type="match status" value="1"/>
</dbReference>
<dbReference type="OrthoDB" id="140919at2"/>
<dbReference type="GO" id="GO:0004347">
    <property type="term" value="F:glucose-6-phosphate isomerase activity"/>
    <property type="evidence" value="ECO:0007669"/>
    <property type="project" value="UniProtKB-UniRule"/>
</dbReference>
<feature type="active site" evidence="8">
    <location>
        <position position="401"/>
    </location>
</feature>
<comment type="function">
    <text evidence="8">Catalyzes the reversible isomerization of glucose-6-phosphate to fructose-6-phosphate.</text>
</comment>
<dbReference type="Proteomes" id="UP000017984">
    <property type="component" value="Chromosome"/>
</dbReference>